<keyword evidence="2" id="KW-0597">Phosphoprotein</keyword>
<evidence type="ECO:0000256" key="1">
    <source>
        <dbReference type="ARBA" id="ARBA00008590"/>
    </source>
</evidence>
<dbReference type="Pfam" id="PF25332">
    <property type="entry name" value="C2_PACS_N"/>
    <property type="match status" value="1"/>
</dbReference>
<protein>
    <recommendedName>
        <fullName evidence="4">Phosphofurin acidic cluster sorting protein 1/2 N-terminal C2 domain-containing protein</fullName>
    </recommendedName>
</protein>
<comment type="caution">
    <text evidence="5">The sequence shown here is derived from an EMBL/GenBank/DDBJ whole genome shotgun (WGS) entry which is preliminary data.</text>
</comment>
<evidence type="ECO:0000256" key="3">
    <source>
        <dbReference type="SAM" id="MobiDB-lite"/>
    </source>
</evidence>
<evidence type="ECO:0000313" key="5">
    <source>
        <dbReference type="EMBL" id="VDI04884.1"/>
    </source>
</evidence>
<keyword evidence="6" id="KW-1185">Reference proteome</keyword>
<dbReference type="AlphaFoldDB" id="A0A8B6CFS6"/>
<dbReference type="PANTHER" id="PTHR13280:SF17">
    <property type="entry name" value="KRUEPPEL TARGET AT 95D, ISOFORM A"/>
    <property type="match status" value="1"/>
</dbReference>
<name>A0A8B6CFS6_MYTGA</name>
<evidence type="ECO:0000313" key="6">
    <source>
        <dbReference type="Proteomes" id="UP000596742"/>
    </source>
</evidence>
<comment type="similarity">
    <text evidence="1">Belongs to the PACS family.</text>
</comment>
<proteinExistence type="inferred from homology"/>
<sequence length="145" mass="16448">MRKQTEDVMADKTSKAMGSGSKPVPMKLFATWEVEKTPPNCIPRLCSLTLDRLQVLKALENDLATVIIAVKMQGSKRILRSNEISVPANGLLDTELDLSFSLQYPHYLKRDGNNLQVMLQRRKKYKNRSILGYRILAIGQVNMDQ</sequence>
<evidence type="ECO:0000259" key="4">
    <source>
        <dbReference type="Pfam" id="PF25332"/>
    </source>
</evidence>
<accession>A0A8B6CFS6</accession>
<evidence type="ECO:0000256" key="2">
    <source>
        <dbReference type="ARBA" id="ARBA00022553"/>
    </source>
</evidence>
<feature type="compositionally biased region" description="Basic and acidic residues" evidence="3">
    <location>
        <begin position="1"/>
        <end position="14"/>
    </location>
</feature>
<gene>
    <name evidence="5" type="ORF">MGAL_10B050922</name>
</gene>
<reference evidence="5" key="1">
    <citation type="submission" date="2018-11" db="EMBL/GenBank/DDBJ databases">
        <authorList>
            <person name="Alioto T."/>
            <person name="Alioto T."/>
        </authorList>
    </citation>
    <scope>NUCLEOTIDE SEQUENCE</scope>
</reference>
<organism evidence="5 6">
    <name type="scientific">Mytilus galloprovincialis</name>
    <name type="common">Mediterranean mussel</name>
    <dbReference type="NCBI Taxonomy" id="29158"/>
    <lineage>
        <taxon>Eukaryota</taxon>
        <taxon>Metazoa</taxon>
        <taxon>Spiralia</taxon>
        <taxon>Lophotrochozoa</taxon>
        <taxon>Mollusca</taxon>
        <taxon>Bivalvia</taxon>
        <taxon>Autobranchia</taxon>
        <taxon>Pteriomorphia</taxon>
        <taxon>Mytilida</taxon>
        <taxon>Mytiloidea</taxon>
        <taxon>Mytilidae</taxon>
        <taxon>Mytilinae</taxon>
        <taxon>Mytilus</taxon>
    </lineage>
</organism>
<dbReference type="EMBL" id="UYJE01001755">
    <property type="protein sequence ID" value="VDI04884.1"/>
    <property type="molecule type" value="Genomic_DNA"/>
</dbReference>
<dbReference type="OrthoDB" id="28829at2759"/>
<dbReference type="InterPro" id="IPR019381">
    <property type="entry name" value="PACS1/2_C"/>
</dbReference>
<dbReference type="PANTHER" id="PTHR13280">
    <property type="entry name" value="PHOSPHOFURIN ACIDIC CLUSTER SORTING PROTEIN"/>
    <property type="match status" value="1"/>
</dbReference>
<feature type="non-terminal residue" evidence="5">
    <location>
        <position position="1"/>
    </location>
</feature>
<feature type="domain" description="Phosphofurin acidic cluster sorting protein 1/2 N-terminal C2" evidence="4">
    <location>
        <begin position="24"/>
        <end position="145"/>
    </location>
</feature>
<dbReference type="InterPro" id="IPR057541">
    <property type="entry name" value="PACS1/2_N"/>
</dbReference>
<dbReference type="GO" id="GO:0072659">
    <property type="term" value="P:protein localization to plasma membrane"/>
    <property type="evidence" value="ECO:0007669"/>
    <property type="project" value="TreeGrafter"/>
</dbReference>
<dbReference type="Proteomes" id="UP000596742">
    <property type="component" value="Unassembled WGS sequence"/>
</dbReference>
<feature type="region of interest" description="Disordered" evidence="3">
    <location>
        <begin position="1"/>
        <end position="21"/>
    </location>
</feature>